<reference evidence="3" key="1">
    <citation type="submission" date="2021-03" db="EMBL/GenBank/DDBJ databases">
        <authorList>
            <person name="Tagirdzhanova G."/>
        </authorList>
    </citation>
    <scope>NUCLEOTIDE SEQUENCE</scope>
</reference>
<feature type="domain" description="Myb-like DNA-binding" evidence="2">
    <location>
        <begin position="106"/>
        <end position="153"/>
    </location>
</feature>
<accession>A0A8H3J182</accession>
<name>A0A8H3J182_9LECA</name>
<feature type="compositionally biased region" description="Basic and acidic residues" evidence="1">
    <location>
        <begin position="225"/>
        <end position="239"/>
    </location>
</feature>
<dbReference type="InterPro" id="IPR054505">
    <property type="entry name" value="Myb_DNA-bind_8"/>
</dbReference>
<organism evidence="3 4">
    <name type="scientific">Imshaugia aleurites</name>
    <dbReference type="NCBI Taxonomy" id="172621"/>
    <lineage>
        <taxon>Eukaryota</taxon>
        <taxon>Fungi</taxon>
        <taxon>Dikarya</taxon>
        <taxon>Ascomycota</taxon>
        <taxon>Pezizomycotina</taxon>
        <taxon>Lecanoromycetes</taxon>
        <taxon>OSLEUM clade</taxon>
        <taxon>Lecanoromycetidae</taxon>
        <taxon>Lecanorales</taxon>
        <taxon>Lecanorineae</taxon>
        <taxon>Parmeliaceae</taxon>
        <taxon>Imshaugia</taxon>
    </lineage>
</organism>
<feature type="compositionally biased region" description="Polar residues" evidence="1">
    <location>
        <begin position="240"/>
        <end position="251"/>
    </location>
</feature>
<dbReference type="Proteomes" id="UP000664534">
    <property type="component" value="Unassembled WGS sequence"/>
</dbReference>
<feature type="compositionally biased region" description="Low complexity" evidence="1">
    <location>
        <begin position="156"/>
        <end position="167"/>
    </location>
</feature>
<evidence type="ECO:0000313" key="4">
    <source>
        <dbReference type="Proteomes" id="UP000664534"/>
    </source>
</evidence>
<dbReference type="OrthoDB" id="5353914at2759"/>
<proteinExistence type="predicted"/>
<gene>
    <name evidence="3" type="ORF">IMSHALPRED_001106</name>
</gene>
<keyword evidence="4" id="KW-1185">Reference proteome</keyword>
<dbReference type="Pfam" id="PF22980">
    <property type="entry name" value="Myb_DNA-bind_8"/>
    <property type="match status" value="1"/>
</dbReference>
<comment type="caution">
    <text evidence="3">The sequence shown here is derived from an EMBL/GenBank/DDBJ whole genome shotgun (WGS) entry which is preliminary data.</text>
</comment>
<sequence length="325" mass="34676">MSSPTESKPCKFATHHHDAITFQSSAVQKYVAAAGPVAGEPCPPPSPPSDETVFTKIEDKLTDPSLSTEGETADAETEEEDIPFFSLIFNSIVIIRLTKMAPASNEEQFKFLISCIRYSNNGKVDFTEVAKECNIVSKGAAAKRYERMMKANGIHQSQSGGTTASSSRDTPAPSPRRKASPSAGPSSSKKRKLDSFAETTSNLNTDDDEGLSNVKAESNTTIKAEAVKAEPVKEEHTDQEGPSDSTASTGASEYPFNDALGFDGADDMALMDDFVAFGGSSRPGHGQEAAFHGGLSEEGFASMDMTQATENEDGQKLHESILITD</sequence>
<evidence type="ECO:0000313" key="3">
    <source>
        <dbReference type="EMBL" id="CAF9938845.1"/>
    </source>
</evidence>
<evidence type="ECO:0000259" key="2">
    <source>
        <dbReference type="Pfam" id="PF22980"/>
    </source>
</evidence>
<dbReference type="AlphaFoldDB" id="A0A8H3J182"/>
<evidence type="ECO:0000256" key="1">
    <source>
        <dbReference type="SAM" id="MobiDB-lite"/>
    </source>
</evidence>
<dbReference type="EMBL" id="CAJPDT010000112">
    <property type="protein sequence ID" value="CAF9938845.1"/>
    <property type="molecule type" value="Genomic_DNA"/>
</dbReference>
<feature type="region of interest" description="Disordered" evidence="1">
    <location>
        <begin position="153"/>
        <end position="255"/>
    </location>
</feature>
<protein>
    <recommendedName>
        <fullName evidence="2">Myb-like DNA-binding domain-containing protein</fullName>
    </recommendedName>
</protein>